<evidence type="ECO:0000313" key="2">
    <source>
        <dbReference type="EMBL" id="ACT96685.1"/>
    </source>
</evidence>
<dbReference type="STRING" id="471854.Dfer_5494"/>
<accession>C6VVF5</accession>
<dbReference type="Proteomes" id="UP000002011">
    <property type="component" value="Chromosome"/>
</dbReference>
<sequence length="66" mass="7728">MTATIKIECESYDDLQAHLSEIKNELKRKKKVIVAEEEQEIRIEDSNCYGSHEVELTVFDLFTLPR</sequence>
<name>C6VVF5_DYAFD</name>
<evidence type="ECO:0000256" key="1">
    <source>
        <dbReference type="SAM" id="Coils"/>
    </source>
</evidence>
<gene>
    <name evidence="2" type="ordered locus">Dfer_5494</name>
</gene>
<organism evidence="2 3">
    <name type="scientific">Dyadobacter fermentans (strain ATCC 700827 / DSM 18053 / CIP 107007 / KCTC 52180 / NS114)</name>
    <dbReference type="NCBI Taxonomy" id="471854"/>
    <lineage>
        <taxon>Bacteria</taxon>
        <taxon>Pseudomonadati</taxon>
        <taxon>Bacteroidota</taxon>
        <taxon>Cytophagia</taxon>
        <taxon>Cytophagales</taxon>
        <taxon>Spirosomataceae</taxon>
        <taxon>Dyadobacter</taxon>
    </lineage>
</organism>
<feature type="coiled-coil region" evidence="1">
    <location>
        <begin position="12"/>
        <end position="39"/>
    </location>
</feature>
<dbReference type="AlphaFoldDB" id="C6VVF5"/>
<reference evidence="2 3" key="1">
    <citation type="journal article" date="2009" name="Stand. Genomic Sci.">
        <title>Complete genome sequence of Dyadobacter fermentans type strain (NS114).</title>
        <authorList>
            <person name="Lang E."/>
            <person name="Lapidus A."/>
            <person name="Chertkov O."/>
            <person name="Brettin T."/>
            <person name="Detter J.C."/>
            <person name="Han C."/>
            <person name="Copeland A."/>
            <person name="Glavina Del Rio T."/>
            <person name="Nolan M."/>
            <person name="Chen F."/>
            <person name="Lucas S."/>
            <person name="Tice H."/>
            <person name="Cheng J.F."/>
            <person name="Land M."/>
            <person name="Hauser L."/>
            <person name="Chang Y.J."/>
            <person name="Jeffries C.D."/>
            <person name="Kopitz M."/>
            <person name="Bruce D."/>
            <person name="Goodwin L."/>
            <person name="Pitluck S."/>
            <person name="Ovchinnikova G."/>
            <person name="Pati A."/>
            <person name="Ivanova N."/>
            <person name="Mavrommatis K."/>
            <person name="Chen A."/>
            <person name="Palaniappan K."/>
            <person name="Chain P."/>
            <person name="Bristow J."/>
            <person name="Eisen J.A."/>
            <person name="Markowitz V."/>
            <person name="Hugenholtz P."/>
            <person name="Goker M."/>
            <person name="Rohde M."/>
            <person name="Kyrpides N.C."/>
            <person name="Klenk H.P."/>
        </authorList>
    </citation>
    <scope>NUCLEOTIDE SEQUENCE [LARGE SCALE GENOMIC DNA]</scope>
    <source>
        <strain evidence="3">ATCC 700827 / DSM 18053 / CIP 107007 / KCTC 52180 / NS114</strain>
    </source>
</reference>
<keyword evidence="1" id="KW-0175">Coiled coil</keyword>
<protein>
    <submittedName>
        <fullName evidence="2">Uncharacterized protein</fullName>
    </submittedName>
</protein>
<evidence type="ECO:0000313" key="3">
    <source>
        <dbReference type="Proteomes" id="UP000002011"/>
    </source>
</evidence>
<dbReference type="HOGENOM" id="CLU_2824215_0_0_10"/>
<proteinExistence type="predicted"/>
<dbReference type="KEGG" id="dfe:Dfer_5494"/>
<dbReference type="RefSeq" id="WP_015814925.1">
    <property type="nucleotide sequence ID" value="NC_013037.1"/>
</dbReference>
<dbReference type="EMBL" id="CP001619">
    <property type="protein sequence ID" value="ACT96685.1"/>
    <property type="molecule type" value="Genomic_DNA"/>
</dbReference>
<keyword evidence="3" id="KW-1185">Reference proteome</keyword>